<sequence>MIVNISDLNFDVSVSECMKNMKPHPKFQHCTFENYIPDSRYPSQSSIKNILSEKVLSAGKNKTKYQINNKGFFGFLKRSSSSDKNTDNQDMDLNLYLDGGFGVGKTHLLSACYNVAETDKKTFLSFGELTYFFNFLGIEKSIKYFSDFDLILLDEFELDDPATTRMIAKFFQELGNDTLVITTSNTLPSDLGKGQHFQIEEFEREMGVIADSFSTYVIEGEDYRRKSGSQLWKRVVDKEFFMDQYAKADTEAVSKGLIGFEELISLLKQNHPFKYYIIPDNTEALFIDGIKPFSSLDEALRFAHLVDNCYYYNTKIFIRSDYHLNDLYSNEMLESCFQKKFLRCLSRLDELAVFYLK</sequence>
<keyword evidence="1" id="KW-0547">Nucleotide-binding</keyword>
<dbReference type="GO" id="GO:0005737">
    <property type="term" value="C:cytoplasm"/>
    <property type="evidence" value="ECO:0007669"/>
    <property type="project" value="TreeGrafter"/>
</dbReference>
<dbReference type="EMBL" id="DPPF01000043">
    <property type="protein sequence ID" value="HCW92452.1"/>
    <property type="molecule type" value="Genomic_DNA"/>
</dbReference>
<dbReference type="Pfam" id="PF03969">
    <property type="entry name" value="AFG1_ATPase"/>
    <property type="match status" value="2"/>
</dbReference>
<dbReference type="Proteomes" id="UP000262325">
    <property type="component" value="Unassembled WGS sequence"/>
</dbReference>
<dbReference type="NCBIfam" id="NF040713">
    <property type="entry name" value="ZapE"/>
    <property type="match status" value="1"/>
</dbReference>
<proteinExistence type="predicted"/>
<dbReference type="GO" id="GO:0016887">
    <property type="term" value="F:ATP hydrolysis activity"/>
    <property type="evidence" value="ECO:0007669"/>
    <property type="project" value="InterPro"/>
</dbReference>
<comment type="caution">
    <text evidence="3">The sequence shown here is derived from an EMBL/GenBank/DDBJ whole genome shotgun (WGS) entry which is preliminary data.</text>
</comment>
<dbReference type="GO" id="GO:0005524">
    <property type="term" value="F:ATP binding"/>
    <property type="evidence" value="ECO:0007669"/>
    <property type="project" value="UniProtKB-KW"/>
</dbReference>
<keyword evidence="3" id="KW-0131">Cell cycle</keyword>
<evidence type="ECO:0000313" key="4">
    <source>
        <dbReference type="Proteomes" id="UP000262325"/>
    </source>
</evidence>
<dbReference type="InterPro" id="IPR005654">
    <property type="entry name" value="ATPase_AFG1-like"/>
</dbReference>
<organism evidence="3 4">
    <name type="scientific">Flexistipes sinusarabici</name>
    <dbReference type="NCBI Taxonomy" id="2352"/>
    <lineage>
        <taxon>Bacteria</taxon>
        <taxon>Pseudomonadati</taxon>
        <taxon>Deferribacterota</taxon>
        <taxon>Deferribacteres</taxon>
        <taxon>Deferribacterales</taxon>
        <taxon>Flexistipitaceae</taxon>
        <taxon>Flexistipes</taxon>
    </lineage>
</organism>
<dbReference type="Gene3D" id="3.40.50.300">
    <property type="entry name" value="P-loop containing nucleotide triphosphate hydrolases"/>
    <property type="match status" value="1"/>
</dbReference>
<evidence type="ECO:0000256" key="2">
    <source>
        <dbReference type="ARBA" id="ARBA00022840"/>
    </source>
</evidence>
<dbReference type="AlphaFoldDB" id="A0A3D5QBA0"/>
<gene>
    <name evidence="3" type="ORF">DHM44_02085</name>
</gene>
<dbReference type="GO" id="GO:0051301">
    <property type="term" value="P:cell division"/>
    <property type="evidence" value="ECO:0007669"/>
    <property type="project" value="UniProtKB-KW"/>
</dbReference>
<keyword evidence="3" id="KW-0132">Cell division</keyword>
<dbReference type="PANTHER" id="PTHR12169:SF6">
    <property type="entry name" value="AFG1-LIKE ATPASE"/>
    <property type="match status" value="1"/>
</dbReference>
<dbReference type="InterPro" id="IPR027417">
    <property type="entry name" value="P-loop_NTPase"/>
</dbReference>
<reference evidence="3 4" key="1">
    <citation type="journal article" date="2018" name="Nat. Biotechnol.">
        <title>A standardized bacterial taxonomy based on genome phylogeny substantially revises the tree of life.</title>
        <authorList>
            <person name="Parks D.H."/>
            <person name="Chuvochina M."/>
            <person name="Waite D.W."/>
            <person name="Rinke C."/>
            <person name="Skarshewski A."/>
            <person name="Chaumeil P.A."/>
            <person name="Hugenholtz P."/>
        </authorList>
    </citation>
    <scope>NUCLEOTIDE SEQUENCE [LARGE SCALE GENOMIC DNA]</scope>
    <source>
        <strain evidence="3">UBA8672</strain>
    </source>
</reference>
<name>A0A3D5QBA0_FLESI</name>
<dbReference type="PANTHER" id="PTHR12169">
    <property type="entry name" value="ATPASE N2B"/>
    <property type="match status" value="1"/>
</dbReference>
<keyword evidence="2" id="KW-0067">ATP-binding</keyword>
<evidence type="ECO:0000313" key="3">
    <source>
        <dbReference type="EMBL" id="HCW92452.1"/>
    </source>
</evidence>
<evidence type="ECO:0000256" key="1">
    <source>
        <dbReference type="ARBA" id="ARBA00022741"/>
    </source>
</evidence>
<accession>A0A3D5QBA0</accession>
<dbReference type="SUPFAM" id="SSF52540">
    <property type="entry name" value="P-loop containing nucleoside triphosphate hydrolases"/>
    <property type="match status" value="1"/>
</dbReference>
<protein>
    <submittedName>
        <fullName evidence="3">Cell division protein ZapE</fullName>
    </submittedName>
</protein>